<keyword evidence="1" id="KW-0812">Transmembrane</keyword>
<sequence length="301" mass="34456">PHVGAWKCKYCDSYGRATIVGGPLGPGRKMYFDPSIDDENWEGPFANGTWALKGHYWICGQYAYHRLPPNWSGIGYVEYIIPLFFLLPQVQGNQLGFKVYDDLIREKRSIDTSLVGGGTQKWGKDEWPPERIIHHFGPATWNPHELISGSREPIYNLNWIIRLQAVFELMMNQTATALDLLAGQSAQMRNAIFQYQMVLDYLLAGEGVCGKLNDSNFCLQIDNNGKVVKQITKEIRKLAHVPVQTWQEWEWDIFSWLPGGLWVKQMHFFLLCVVATLIFLPCMIPCLVQLIQHVIKGMQVV</sequence>
<feature type="non-terminal residue" evidence="2">
    <location>
        <position position="1"/>
    </location>
</feature>
<evidence type="ECO:0000313" key="3">
    <source>
        <dbReference type="Proteomes" id="UP000571582"/>
    </source>
</evidence>
<comment type="caution">
    <text evidence="2">The sequence shown here is derived from an EMBL/GenBank/DDBJ whole genome shotgun (WGS) entry which is preliminary data.</text>
</comment>
<name>A0A7L2CHV6_9PASS</name>
<keyword evidence="1" id="KW-0472">Membrane</keyword>
<feature type="transmembrane region" description="Helical" evidence="1">
    <location>
        <begin position="268"/>
        <end position="288"/>
    </location>
</feature>
<dbReference type="SUPFAM" id="SSF58069">
    <property type="entry name" value="Virus ectodomain"/>
    <property type="match status" value="1"/>
</dbReference>
<reference evidence="2 3" key="1">
    <citation type="submission" date="2019-09" db="EMBL/GenBank/DDBJ databases">
        <title>Bird 10,000 Genomes (B10K) Project - Family phase.</title>
        <authorList>
            <person name="Zhang G."/>
        </authorList>
    </citation>
    <scope>NUCLEOTIDE SEQUENCE [LARGE SCALE GENOMIC DNA]</scope>
    <source>
        <strain evidence="2">B10K-DU-001-15</strain>
        <tissue evidence="2">Muscle</tissue>
    </source>
</reference>
<gene>
    <name evidence="2" type="primary">Erv31_1</name>
    <name evidence="2" type="ORF">ALACHE_R16213</name>
</gene>
<accession>A0A7L2CHV6</accession>
<dbReference type="AlphaFoldDB" id="A0A7L2CHV6"/>
<dbReference type="Gene3D" id="1.10.287.210">
    <property type="match status" value="1"/>
</dbReference>
<feature type="non-terminal residue" evidence="2">
    <location>
        <position position="301"/>
    </location>
</feature>
<keyword evidence="3" id="KW-1185">Reference proteome</keyword>
<evidence type="ECO:0000313" key="2">
    <source>
        <dbReference type="EMBL" id="NXQ36183.1"/>
    </source>
</evidence>
<dbReference type="EMBL" id="VWYE01027582">
    <property type="protein sequence ID" value="NXQ36183.1"/>
    <property type="molecule type" value="Genomic_DNA"/>
</dbReference>
<dbReference type="PANTHER" id="PTHR10424">
    <property type="entry name" value="VIRAL ENVELOPE PROTEIN"/>
    <property type="match status" value="1"/>
</dbReference>
<protein>
    <submittedName>
        <fullName evidence="2">ENR1 protein</fullName>
    </submittedName>
</protein>
<keyword evidence="1" id="KW-1133">Transmembrane helix</keyword>
<evidence type="ECO:0000256" key="1">
    <source>
        <dbReference type="SAM" id="Phobius"/>
    </source>
</evidence>
<dbReference type="PANTHER" id="PTHR10424:SF68">
    <property type="entry name" value="ENDOGENOUS RETROVIRUS GROUP 3 MEMBER 1 ENV POLYPROTEIN"/>
    <property type="match status" value="1"/>
</dbReference>
<proteinExistence type="predicted"/>
<dbReference type="Proteomes" id="UP000571582">
    <property type="component" value="Unassembled WGS sequence"/>
</dbReference>
<organism evidence="2 3">
    <name type="scientific">Alaudala cheleensis</name>
    <name type="common">Asian short-toed lark</name>
    <dbReference type="NCBI Taxonomy" id="670337"/>
    <lineage>
        <taxon>Eukaryota</taxon>
        <taxon>Metazoa</taxon>
        <taxon>Chordata</taxon>
        <taxon>Craniata</taxon>
        <taxon>Vertebrata</taxon>
        <taxon>Euteleostomi</taxon>
        <taxon>Archelosauria</taxon>
        <taxon>Archosauria</taxon>
        <taxon>Dinosauria</taxon>
        <taxon>Saurischia</taxon>
        <taxon>Theropoda</taxon>
        <taxon>Coelurosauria</taxon>
        <taxon>Aves</taxon>
        <taxon>Neognathae</taxon>
        <taxon>Neoaves</taxon>
        <taxon>Telluraves</taxon>
        <taxon>Australaves</taxon>
        <taxon>Passeriformes</taxon>
        <taxon>Sylvioidea</taxon>
        <taxon>Alaudidae</taxon>
        <taxon>Alaudala</taxon>
    </lineage>
</organism>
<dbReference type="InterPro" id="IPR018154">
    <property type="entry name" value="TLV/ENV_coat_polyprotein"/>
</dbReference>